<organism evidence="2 3">
    <name type="scientific">Scytonema tolypothrichoides VB-61278_2</name>
    <dbReference type="NCBI Taxonomy" id="3232314"/>
    <lineage>
        <taxon>Bacteria</taxon>
        <taxon>Bacillati</taxon>
        <taxon>Cyanobacteriota</taxon>
        <taxon>Cyanophyceae</taxon>
        <taxon>Nostocales</taxon>
        <taxon>Scytonemataceae</taxon>
        <taxon>Scytonema</taxon>
    </lineage>
</organism>
<accession>A0ABW8WWC5</accession>
<evidence type="ECO:0000256" key="1">
    <source>
        <dbReference type="SAM" id="MobiDB-lite"/>
    </source>
</evidence>
<dbReference type="Proteomes" id="UP001628874">
    <property type="component" value="Unassembled WGS sequence"/>
</dbReference>
<keyword evidence="3" id="KW-1185">Reference proteome</keyword>
<proteinExistence type="predicted"/>
<dbReference type="RefSeq" id="WP_408019912.1">
    <property type="nucleotide sequence ID" value="NZ_JBFQGM010000015.1"/>
</dbReference>
<evidence type="ECO:0000313" key="2">
    <source>
        <dbReference type="EMBL" id="MFL9465098.1"/>
    </source>
</evidence>
<evidence type="ECO:0000313" key="3">
    <source>
        <dbReference type="Proteomes" id="UP001628874"/>
    </source>
</evidence>
<dbReference type="EMBL" id="JBFQGM010000015">
    <property type="protein sequence ID" value="MFL9465098.1"/>
    <property type="molecule type" value="Genomic_DNA"/>
</dbReference>
<protein>
    <recommendedName>
        <fullName evidence="4">Transposase</fullName>
    </recommendedName>
</protein>
<comment type="caution">
    <text evidence="2">The sequence shown here is derived from an EMBL/GenBank/DDBJ whole genome shotgun (WGS) entry which is preliminary data.</text>
</comment>
<reference evidence="2 3" key="1">
    <citation type="submission" date="2024-07" db="EMBL/GenBank/DDBJ databases">
        <authorList>
            <person name="Tripathy S."/>
        </authorList>
    </citation>
    <scope>NUCLEOTIDE SEQUENCE [LARGE SCALE GENOMIC DNA]</scope>
    <source>
        <strain evidence="2 3">VB-61278_2</strain>
    </source>
</reference>
<feature type="region of interest" description="Disordered" evidence="1">
    <location>
        <begin position="17"/>
        <end position="40"/>
    </location>
</feature>
<sequence>MMTHRAKTKFDFLPNHQGLEANKKAQARLARRHDRFEVNS</sequence>
<gene>
    <name evidence="2" type="ORF">AB0759_31320</name>
</gene>
<name>A0ABW8WWC5_9CYAN</name>
<evidence type="ECO:0008006" key="4">
    <source>
        <dbReference type="Google" id="ProtNLM"/>
    </source>
</evidence>